<protein>
    <recommendedName>
        <fullName evidence="4">Phytase-like domain-containing protein</fullName>
    </recommendedName>
</protein>
<name>A0A7J6N716_PEROL</name>
<evidence type="ECO:0008006" key="4">
    <source>
        <dbReference type="Google" id="ProtNLM"/>
    </source>
</evidence>
<dbReference type="AlphaFoldDB" id="A0A7J6N716"/>
<proteinExistence type="predicted"/>
<dbReference type="Proteomes" id="UP000541610">
    <property type="component" value="Unassembled WGS sequence"/>
</dbReference>
<feature type="signal peptide" evidence="1">
    <location>
        <begin position="1"/>
        <end position="17"/>
    </location>
</feature>
<dbReference type="EMBL" id="JABANP010000753">
    <property type="protein sequence ID" value="KAF4679307.1"/>
    <property type="molecule type" value="Genomic_DNA"/>
</dbReference>
<accession>A0A7J6N716</accession>
<reference evidence="2 3" key="1">
    <citation type="submission" date="2020-04" db="EMBL/GenBank/DDBJ databases">
        <title>Perkinsus olseni comparative genomics.</title>
        <authorList>
            <person name="Bogema D.R."/>
        </authorList>
    </citation>
    <scope>NUCLEOTIDE SEQUENCE [LARGE SCALE GENOMIC DNA]</scope>
    <source>
        <strain evidence="2">00978-12</strain>
    </source>
</reference>
<sequence>MSLTSILSVALLGSVTGQGTVVPVGQVSLPFLRNGSTPNDITSPLGNLTHIQTIELDYSGFSSFEGTVVSRGGSELLAVSTANARGELFDSASFVSLDLRRTRGGRFSVSEVKASPIRGSDGEEIFANALGLAVRNGYRGNGRGDLRVVFQAFGDPSINLLRNGDIMIALVVNSSLRIGYVTADELSDAIVSGRTLNPIIIADLQRSEGFDIAHQQSLAVRESGGRIFVYSTSRDTFFTEDGRRTLLITFEWIPKRDSRRR</sequence>
<evidence type="ECO:0000313" key="3">
    <source>
        <dbReference type="Proteomes" id="UP000541610"/>
    </source>
</evidence>
<evidence type="ECO:0000313" key="2">
    <source>
        <dbReference type="EMBL" id="KAF4679307.1"/>
    </source>
</evidence>
<comment type="caution">
    <text evidence="2">The sequence shown here is derived from an EMBL/GenBank/DDBJ whole genome shotgun (WGS) entry which is preliminary data.</text>
</comment>
<organism evidence="2 3">
    <name type="scientific">Perkinsus olseni</name>
    <name type="common">Perkinsus atlanticus</name>
    <dbReference type="NCBI Taxonomy" id="32597"/>
    <lineage>
        <taxon>Eukaryota</taxon>
        <taxon>Sar</taxon>
        <taxon>Alveolata</taxon>
        <taxon>Perkinsozoa</taxon>
        <taxon>Perkinsea</taxon>
        <taxon>Perkinsida</taxon>
        <taxon>Perkinsidae</taxon>
        <taxon>Perkinsus</taxon>
    </lineage>
</organism>
<gene>
    <name evidence="2" type="ORF">FOZ60_015215</name>
</gene>
<feature type="chain" id="PRO_5029781783" description="Phytase-like domain-containing protein" evidence="1">
    <location>
        <begin position="18"/>
        <end position="261"/>
    </location>
</feature>
<evidence type="ECO:0000256" key="1">
    <source>
        <dbReference type="SAM" id="SignalP"/>
    </source>
</evidence>
<keyword evidence="1" id="KW-0732">Signal</keyword>